<feature type="domain" description="Peptide methionine sulphoxide reductase MsrA" evidence="8">
    <location>
        <begin position="76"/>
        <end position="205"/>
    </location>
</feature>
<dbReference type="Proteomes" id="UP000602510">
    <property type="component" value="Unassembled WGS sequence"/>
</dbReference>
<evidence type="ECO:0000313" key="9">
    <source>
        <dbReference type="EMBL" id="KAF4044276.1"/>
    </source>
</evidence>
<dbReference type="InterPro" id="IPR036509">
    <property type="entry name" value="Met_Sox_Rdtase_MsrA_sf"/>
</dbReference>
<dbReference type="GO" id="GO:0005737">
    <property type="term" value="C:cytoplasm"/>
    <property type="evidence" value="ECO:0007669"/>
    <property type="project" value="TreeGrafter"/>
</dbReference>
<evidence type="ECO:0000256" key="2">
    <source>
        <dbReference type="ARBA" id="ARBA00012502"/>
    </source>
</evidence>
<gene>
    <name evidence="9" type="ORF">GN244_ATG03365</name>
</gene>
<dbReference type="GO" id="GO:0008113">
    <property type="term" value="F:peptide-methionine (S)-S-oxide reductase activity"/>
    <property type="evidence" value="ECO:0007669"/>
    <property type="project" value="UniProtKB-EC"/>
</dbReference>
<name>A0A833TPF8_PHYIN</name>
<dbReference type="GO" id="GO:0034599">
    <property type="term" value="P:cellular response to oxidative stress"/>
    <property type="evidence" value="ECO:0007669"/>
    <property type="project" value="TreeGrafter"/>
</dbReference>
<evidence type="ECO:0000256" key="1">
    <source>
        <dbReference type="ARBA" id="ARBA00005591"/>
    </source>
</evidence>
<dbReference type="PANTHER" id="PTHR42799">
    <property type="entry name" value="MITOCHONDRIAL PEPTIDE METHIONINE SULFOXIDE REDUCTASE"/>
    <property type="match status" value="1"/>
</dbReference>
<protein>
    <recommendedName>
        <fullName evidence="2">peptide-methionine (S)-S-oxide reductase</fullName>
        <ecNumber evidence="2">1.8.4.11</ecNumber>
    </recommendedName>
    <alternativeName>
        <fullName evidence="5">Peptide-methionine (S)-S-oxide reductase</fullName>
    </alternativeName>
    <alternativeName>
        <fullName evidence="4">Protein-methionine-S-oxide reductase</fullName>
    </alternativeName>
</protein>
<dbReference type="NCBIfam" id="TIGR00401">
    <property type="entry name" value="msrA"/>
    <property type="match status" value="1"/>
</dbReference>
<evidence type="ECO:0000256" key="6">
    <source>
        <dbReference type="ARBA" id="ARBA00047806"/>
    </source>
</evidence>
<evidence type="ECO:0000259" key="8">
    <source>
        <dbReference type="Pfam" id="PF01625"/>
    </source>
</evidence>
<dbReference type="InterPro" id="IPR002569">
    <property type="entry name" value="Met_Sox_Rdtase_MsrA_dom"/>
</dbReference>
<evidence type="ECO:0000256" key="3">
    <source>
        <dbReference type="ARBA" id="ARBA00023002"/>
    </source>
</evidence>
<comment type="catalytic activity">
    <reaction evidence="6">
        <text>L-methionyl-[protein] + [thioredoxin]-disulfide + H2O = L-methionyl-(S)-S-oxide-[protein] + [thioredoxin]-dithiol</text>
        <dbReference type="Rhea" id="RHEA:14217"/>
        <dbReference type="Rhea" id="RHEA-COMP:10698"/>
        <dbReference type="Rhea" id="RHEA-COMP:10700"/>
        <dbReference type="Rhea" id="RHEA-COMP:12313"/>
        <dbReference type="Rhea" id="RHEA-COMP:12315"/>
        <dbReference type="ChEBI" id="CHEBI:15377"/>
        <dbReference type="ChEBI" id="CHEBI:16044"/>
        <dbReference type="ChEBI" id="CHEBI:29950"/>
        <dbReference type="ChEBI" id="CHEBI:44120"/>
        <dbReference type="ChEBI" id="CHEBI:50058"/>
        <dbReference type="EC" id="1.8.4.11"/>
    </reaction>
</comment>
<dbReference type="AlphaFoldDB" id="A0A833TPF8"/>
<comment type="caution">
    <text evidence="9">The sequence shown here is derived from an EMBL/GenBank/DDBJ whole genome shotgun (WGS) entry which is preliminary data.</text>
</comment>
<organism evidence="9 10">
    <name type="scientific">Phytophthora infestans</name>
    <name type="common">Potato late blight agent</name>
    <name type="synonym">Botrytis infestans</name>
    <dbReference type="NCBI Taxonomy" id="4787"/>
    <lineage>
        <taxon>Eukaryota</taxon>
        <taxon>Sar</taxon>
        <taxon>Stramenopiles</taxon>
        <taxon>Oomycota</taxon>
        <taxon>Peronosporomycetes</taxon>
        <taxon>Peronosporales</taxon>
        <taxon>Peronosporaceae</taxon>
        <taxon>Phytophthora</taxon>
    </lineage>
</organism>
<comment type="similarity">
    <text evidence="1">Belongs to the MsrA Met sulfoxide reductase family.</text>
</comment>
<comment type="catalytic activity">
    <reaction evidence="7">
        <text>[thioredoxin]-disulfide + L-methionine + H2O = L-methionine (S)-S-oxide + [thioredoxin]-dithiol</text>
        <dbReference type="Rhea" id="RHEA:19993"/>
        <dbReference type="Rhea" id="RHEA-COMP:10698"/>
        <dbReference type="Rhea" id="RHEA-COMP:10700"/>
        <dbReference type="ChEBI" id="CHEBI:15377"/>
        <dbReference type="ChEBI" id="CHEBI:29950"/>
        <dbReference type="ChEBI" id="CHEBI:50058"/>
        <dbReference type="ChEBI" id="CHEBI:57844"/>
        <dbReference type="ChEBI" id="CHEBI:58772"/>
        <dbReference type="EC" id="1.8.4.11"/>
    </reaction>
</comment>
<dbReference type="HAMAP" id="MF_01401">
    <property type="entry name" value="MsrA"/>
    <property type="match status" value="1"/>
</dbReference>
<sequence length="220" mass="24783">MPRRRGDPSTSSSAILNTNHAVRAYDVGKLHNSHWASRLFADHNVDATFVRCLILVFPARFKRQPSMTEISTYSIATFAAGCFWAVQRAFDRVPGVIETSGNTNNPTYRTVVTGRTNHAEAIKIAFDESKVFWAIHDPTSLNRQEDDVGTQYRSGIYYQNEEQHKIALTSKEEHQKTLIKPIVTEIEEAKEFWDAEEAHQKYLEKGGSCSDKGSDVQCGA</sequence>
<dbReference type="InterPro" id="IPR050162">
    <property type="entry name" value="MsrA_MetSO_reductase"/>
</dbReference>
<proteinExistence type="inferred from homology"/>
<reference evidence="9" key="1">
    <citation type="submission" date="2020-04" db="EMBL/GenBank/DDBJ databases">
        <title>Hybrid Assembly of Korean Phytophthora infestans isolates.</title>
        <authorList>
            <person name="Prokchorchik M."/>
            <person name="Lee Y."/>
            <person name="Seo J."/>
            <person name="Cho J.-H."/>
            <person name="Park Y.-E."/>
            <person name="Jang D.-C."/>
            <person name="Im J.-S."/>
            <person name="Choi J.-G."/>
            <person name="Park H.-J."/>
            <person name="Lee G.-B."/>
            <person name="Lee Y.-G."/>
            <person name="Hong S.-Y."/>
            <person name="Cho K."/>
            <person name="Sohn K.H."/>
        </authorList>
    </citation>
    <scope>NUCLEOTIDE SEQUENCE</scope>
    <source>
        <strain evidence="9">KR_1_A1</strain>
    </source>
</reference>
<evidence type="ECO:0000256" key="5">
    <source>
        <dbReference type="ARBA" id="ARBA00030643"/>
    </source>
</evidence>
<dbReference type="Pfam" id="PF01625">
    <property type="entry name" value="PMSR"/>
    <property type="match status" value="1"/>
</dbReference>
<evidence type="ECO:0000256" key="4">
    <source>
        <dbReference type="ARBA" id="ARBA00030273"/>
    </source>
</evidence>
<evidence type="ECO:0000256" key="7">
    <source>
        <dbReference type="ARBA" id="ARBA00048782"/>
    </source>
</evidence>
<accession>A0A833TPF8</accession>
<dbReference type="EC" id="1.8.4.11" evidence="2"/>
<dbReference type="EMBL" id="WSZM01000073">
    <property type="protein sequence ID" value="KAF4044276.1"/>
    <property type="molecule type" value="Genomic_DNA"/>
</dbReference>
<dbReference type="SUPFAM" id="SSF55068">
    <property type="entry name" value="Peptide methionine sulfoxide reductase"/>
    <property type="match status" value="1"/>
</dbReference>
<dbReference type="Gene3D" id="3.30.1060.10">
    <property type="entry name" value="Peptide methionine sulphoxide reductase MsrA"/>
    <property type="match status" value="1"/>
</dbReference>
<dbReference type="PANTHER" id="PTHR42799:SF2">
    <property type="entry name" value="MITOCHONDRIAL PEPTIDE METHIONINE SULFOXIDE REDUCTASE"/>
    <property type="match status" value="1"/>
</dbReference>
<evidence type="ECO:0000313" key="10">
    <source>
        <dbReference type="Proteomes" id="UP000602510"/>
    </source>
</evidence>
<keyword evidence="10" id="KW-1185">Reference proteome</keyword>
<keyword evidence="3" id="KW-0560">Oxidoreductase</keyword>